<dbReference type="Pfam" id="PF14782">
    <property type="entry name" value="BBS2_GAE"/>
    <property type="match status" value="1"/>
</dbReference>
<dbReference type="EMBL" id="UYWY01012674">
    <property type="protein sequence ID" value="VDM34864.1"/>
    <property type="molecule type" value="Genomic_DNA"/>
</dbReference>
<evidence type="ECO:0000313" key="2">
    <source>
        <dbReference type="EMBL" id="VDM34864.1"/>
    </source>
</evidence>
<proteinExistence type="predicted"/>
<name>A0A3P7G0G9_TOXCA</name>
<evidence type="ECO:0000259" key="1">
    <source>
        <dbReference type="Pfam" id="PF14782"/>
    </source>
</evidence>
<protein>
    <recommendedName>
        <fullName evidence="1">BBS2 GAE domain-containing protein</fullName>
    </recommendedName>
</protein>
<feature type="domain" description="BBS2 GAE" evidence="1">
    <location>
        <begin position="15"/>
        <end position="45"/>
    </location>
</feature>
<accession>A0A3P7G0G9</accession>
<dbReference type="InterPro" id="IPR029333">
    <property type="entry name" value="BBS2_GAE_dom"/>
</dbReference>
<reference evidence="2" key="1">
    <citation type="submission" date="2018-11" db="EMBL/GenBank/DDBJ databases">
        <authorList>
            <consortium name="Pathogen Informatics"/>
        </authorList>
    </citation>
    <scope>NUCLEOTIDE SEQUENCE [LARGE SCALE GENOMIC DNA]</scope>
</reference>
<dbReference type="AlphaFoldDB" id="A0A3P7G0G9"/>
<organism evidence="2">
    <name type="scientific">Toxocara canis</name>
    <name type="common">Canine roundworm</name>
    <dbReference type="NCBI Taxonomy" id="6265"/>
    <lineage>
        <taxon>Eukaryota</taxon>
        <taxon>Metazoa</taxon>
        <taxon>Ecdysozoa</taxon>
        <taxon>Nematoda</taxon>
        <taxon>Chromadorea</taxon>
        <taxon>Rhabditida</taxon>
        <taxon>Spirurina</taxon>
        <taxon>Ascaridomorpha</taxon>
        <taxon>Ascaridoidea</taxon>
        <taxon>Toxocaridae</taxon>
        <taxon>Toxocara</taxon>
    </lineage>
</organism>
<sequence>METCLMVNSDMVPPAVELQISVSNDSSIRAVIIFAEGIFPGESFVT</sequence>
<gene>
    <name evidence="2" type="ORF">TCNE_LOCUS5299</name>
</gene>